<dbReference type="Proteomes" id="UP000789375">
    <property type="component" value="Unassembled WGS sequence"/>
</dbReference>
<dbReference type="AlphaFoldDB" id="A0A9N9HBY6"/>
<evidence type="ECO:0000313" key="2">
    <source>
        <dbReference type="Proteomes" id="UP000789375"/>
    </source>
</evidence>
<keyword evidence="2" id="KW-1185">Reference proteome</keyword>
<comment type="caution">
    <text evidence="1">The sequence shown here is derived from an EMBL/GenBank/DDBJ whole genome shotgun (WGS) entry which is preliminary data.</text>
</comment>
<proteinExistence type="predicted"/>
<dbReference type="EMBL" id="CAJVPP010006225">
    <property type="protein sequence ID" value="CAG8675561.1"/>
    <property type="molecule type" value="Genomic_DNA"/>
</dbReference>
<gene>
    <name evidence="1" type="ORF">FMOSSE_LOCUS12628</name>
</gene>
<sequence>SNSRRTWIKCSIAAPEKIEPEILIESTQPEAGIVETFAKIIKAKLNEERKYRIYRDLFNHCDRTRKM</sequence>
<accession>A0A9N9HBY6</accession>
<evidence type="ECO:0000313" key="1">
    <source>
        <dbReference type="EMBL" id="CAG8675561.1"/>
    </source>
</evidence>
<feature type="non-terminal residue" evidence="1">
    <location>
        <position position="1"/>
    </location>
</feature>
<protein>
    <submittedName>
        <fullName evidence="1">1530_t:CDS:1</fullName>
    </submittedName>
</protein>
<name>A0A9N9HBY6_FUNMO</name>
<reference evidence="1" key="1">
    <citation type="submission" date="2021-06" db="EMBL/GenBank/DDBJ databases">
        <authorList>
            <person name="Kallberg Y."/>
            <person name="Tangrot J."/>
            <person name="Rosling A."/>
        </authorList>
    </citation>
    <scope>NUCLEOTIDE SEQUENCE</scope>
    <source>
        <strain evidence="1">87-6 pot B 2015</strain>
    </source>
</reference>
<organism evidence="1 2">
    <name type="scientific">Funneliformis mosseae</name>
    <name type="common">Endomycorrhizal fungus</name>
    <name type="synonym">Glomus mosseae</name>
    <dbReference type="NCBI Taxonomy" id="27381"/>
    <lineage>
        <taxon>Eukaryota</taxon>
        <taxon>Fungi</taxon>
        <taxon>Fungi incertae sedis</taxon>
        <taxon>Mucoromycota</taxon>
        <taxon>Glomeromycotina</taxon>
        <taxon>Glomeromycetes</taxon>
        <taxon>Glomerales</taxon>
        <taxon>Glomeraceae</taxon>
        <taxon>Funneliformis</taxon>
    </lineage>
</organism>